<dbReference type="AlphaFoldDB" id="A0A2P2KRF5"/>
<dbReference type="EMBL" id="GGEC01027829">
    <property type="protein sequence ID" value="MBX08313.1"/>
    <property type="molecule type" value="Transcribed_RNA"/>
</dbReference>
<organism evidence="1">
    <name type="scientific">Rhizophora mucronata</name>
    <name type="common">Asiatic mangrove</name>
    <dbReference type="NCBI Taxonomy" id="61149"/>
    <lineage>
        <taxon>Eukaryota</taxon>
        <taxon>Viridiplantae</taxon>
        <taxon>Streptophyta</taxon>
        <taxon>Embryophyta</taxon>
        <taxon>Tracheophyta</taxon>
        <taxon>Spermatophyta</taxon>
        <taxon>Magnoliopsida</taxon>
        <taxon>eudicotyledons</taxon>
        <taxon>Gunneridae</taxon>
        <taxon>Pentapetalae</taxon>
        <taxon>rosids</taxon>
        <taxon>fabids</taxon>
        <taxon>Malpighiales</taxon>
        <taxon>Rhizophoraceae</taxon>
        <taxon>Rhizophora</taxon>
    </lineage>
</organism>
<accession>A0A2P2KRF5</accession>
<reference evidence="1" key="1">
    <citation type="submission" date="2018-02" db="EMBL/GenBank/DDBJ databases">
        <title>Rhizophora mucronata_Transcriptome.</title>
        <authorList>
            <person name="Meera S.P."/>
            <person name="Sreeshan A."/>
            <person name="Augustine A."/>
        </authorList>
    </citation>
    <scope>NUCLEOTIDE SEQUENCE</scope>
    <source>
        <tissue evidence="1">Leaf</tissue>
    </source>
</reference>
<evidence type="ECO:0000313" key="1">
    <source>
        <dbReference type="EMBL" id="MBX08313.1"/>
    </source>
</evidence>
<protein>
    <submittedName>
        <fullName evidence="1">Uncharacterized protein MANES_06G078500</fullName>
    </submittedName>
</protein>
<proteinExistence type="predicted"/>
<sequence>MIITTRTFIENFRKKFFVIIISVGGSLQVFS</sequence>
<name>A0A2P2KRF5_RHIMU</name>